<sequence length="379" mass="40482">MSARGGDGRRDGLLRRLRVVVAGEPLDDLARRVVALGIAGGAPVMLVVLALRGDTDPLVRLGYPPVVVMLLGYAWVLVHRPARAVLVSRVVLGTFEVLWLASVVVRLRTADDVVQGWAALFPLSFMGLVVFVVVGYLFQSTTAALLHGVILVAATLATTLVALAGVEGGRAYVVDASRFCMYLAVVVFMLYVLSGAKERLARAEASAARASARALELHDLAYLDELTGVGNRRRVVEELAFRAGQVTADEPVAVLYFDLDRFKAVNDEHGHAVGDEVLRAVAAAAGTVVRREDVVGRLGGEEFVVVAPGTDRDRAVQLAERLRQTLPHEVSVATGVRATASFGVVMVEPGESPESVLTRVDVLMYRAKSGGRDRVEVAG</sequence>
<dbReference type="SUPFAM" id="SSF55073">
    <property type="entry name" value="Nucleotide cyclase"/>
    <property type="match status" value="1"/>
</dbReference>
<dbReference type="PANTHER" id="PTHR45138:SF9">
    <property type="entry name" value="DIGUANYLATE CYCLASE DGCM-RELATED"/>
    <property type="match status" value="1"/>
</dbReference>
<keyword evidence="1" id="KW-0472">Membrane</keyword>
<dbReference type="AlphaFoldDB" id="A0A0A0BSB7"/>
<proteinExistence type="predicted"/>
<keyword evidence="1" id="KW-0812">Transmembrane</keyword>
<evidence type="ECO:0000259" key="2">
    <source>
        <dbReference type="PROSITE" id="PS50887"/>
    </source>
</evidence>
<dbReference type="InterPro" id="IPR050469">
    <property type="entry name" value="Diguanylate_Cyclase"/>
</dbReference>
<feature type="domain" description="GGDEF" evidence="2">
    <location>
        <begin position="250"/>
        <end position="379"/>
    </location>
</feature>
<dbReference type="GO" id="GO:1902201">
    <property type="term" value="P:negative regulation of bacterial-type flagellum-dependent cell motility"/>
    <property type="evidence" value="ECO:0007669"/>
    <property type="project" value="TreeGrafter"/>
</dbReference>
<dbReference type="InterPro" id="IPR043128">
    <property type="entry name" value="Rev_trsase/Diguanyl_cyclase"/>
</dbReference>
<dbReference type="NCBIfam" id="TIGR00254">
    <property type="entry name" value="GGDEF"/>
    <property type="match status" value="1"/>
</dbReference>
<dbReference type="GO" id="GO:0052621">
    <property type="term" value="F:diguanylate cyclase activity"/>
    <property type="evidence" value="ECO:0007669"/>
    <property type="project" value="TreeGrafter"/>
</dbReference>
<feature type="transmembrane region" description="Helical" evidence="1">
    <location>
        <begin position="58"/>
        <end position="78"/>
    </location>
</feature>
<evidence type="ECO:0000313" key="3">
    <source>
        <dbReference type="EMBL" id="KGM11333.1"/>
    </source>
</evidence>
<dbReference type="SMART" id="SM00267">
    <property type="entry name" value="GGDEF"/>
    <property type="match status" value="1"/>
</dbReference>
<dbReference type="Gene3D" id="3.30.70.270">
    <property type="match status" value="1"/>
</dbReference>
<dbReference type="Pfam" id="PF00990">
    <property type="entry name" value="GGDEF"/>
    <property type="match status" value="1"/>
</dbReference>
<dbReference type="InterPro" id="IPR000160">
    <property type="entry name" value="GGDEF_dom"/>
</dbReference>
<keyword evidence="1" id="KW-1133">Transmembrane helix</keyword>
<gene>
    <name evidence="3" type="ORF">N868_10905</name>
</gene>
<dbReference type="OrthoDB" id="23692at2"/>
<accession>A0A0A0BSB7</accession>
<protein>
    <submittedName>
        <fullName evidence="3">Diguanylate cyclase</fullName>
    </submittedName>
</protein>
<name>A0A0A0BSB7_9CELL</name>
<dbReference type="CDD" id="cd01949">
    <property type="entry name" value="GGDEF"/>
    <property type="match status" value="1"/>
</dbReference>
<dbReference type="Proteomes" id="UP000029839">
    <property type="component" value="Unassembled WGS sequence"/>
</dbReference>
<comment type="caution">
    <text evidence="3">The sequence shown here is derived from an EMBL/GenBank/DDBJ whole genome shotgun (WGS) entry which is preliminary data.</text>
</comment>
<keyword evidence="4" id="KW-1185">Reference proteome</keyword>
<evidence type="ECO:0000256" key="1">
    <source>
        <dbReference type="SAM" id="Phobius"/>
    </source>
</evidence>
<dbReference type="FunFam" id="3.30.70.270:FF:000001">
    <property type="entry name" value="Diguanylate cyclase domain protein"/>
    <property type="match status" value="1"/>
</dbReference>
<dbReference type="GO" id="GO:0005886">
    <property type="term" value="C:plasma membrane"/>
    <property type="evidence" value="ECO:0007669"/>
    <property type="project" value="TreeGrafter"/>
</dbReference>
<reference evidence="3 4" key="1">
    <citation type="submission" date="2013-08" db="EMBL/GenBank/DDBJ databases">
        <title>Genome sequencing of Cellulomonas carbonis T26.</title>
        <authorList>
            <person name="Chen F."/>
            <person name="Li Y."/>
            <person name="Wang G."/>
        </authorList>
    </citation>
    <scope>NUCLEOTIDE SEQUENCE [LARGE SCALE GENOMIC DNA]</scope>
    <source>
        <strain evidence="3 4">T26</strain>
    </source>
</reference>
<dbReference type="InterPro" id="IPR029787">
    <property type="entry name" value="Nucleotide_cyclase"/>
</dbReference>
<dbReference type="GO" id="GO:0043709">
    <property type="term" value="P:cell adhesion involved in single-species biofilm formation"/>
    <property type="evidence" value="ECO:0007669"/>
    <property type="project" value="TreeGrafter"/>
</dbReference>
<feature type="transmembrane region" description="Helical" evidence="1">
    <location>
        <begin position="117"/>
        <end position="138"/>
    </location>
</feature>
<evidence type="ECO:0000313" key="4">
    <source>
        <dbReference type="Proteomes" id="UP000029839"/>
    </source>
</evidence>
<feature type="transmembrane region" description="Helical" evidence="1">
    <location>
        <begin position="85"/>
        <end position="105"/>
    </location>
</feature>
<dbReference type="PROSITE" id="PS50887">
    <property type="entry name" value="GGDEF"/>
    <property type="match status" value="1"/>
</dbReference>
<organism evidence="3 4">
    <name type="scientific">Cellulomonas carbonis T26</name>
    <dbReference type="NCBI Taxonomy" id="947969"/>
    <lineage>
        <taxon>Bacteria</taxon>
        <taxon>Bacillati</taxon>
        <taxon>Actinomycetota</taxon>
        <taxon>Actinomycetes</taxon>
        <taxon>Micrococcales</taxon>
        <taxon>Cellulomonadaceae</taxon>
        <taxon>Cellulomonas</taxon>
    </lineage>
</organism>
<dbReference type="EMBL" id="AXCY01000024">
    <property type="protein sequence ID" value="KGM11333.1"/>
    <property type="molecule type" value="Genomic_DNA"/>
</dbReference>
<dbReference type="PANTHER" id="PTHR45138">
    <property type="entry name" value="REGULATORY COMPONENTS OF SENSORY TRANSDUCTION SYSTEM"/>
    <property type="match status" value="1"/>
</dbReference>
<feature type="transmembrane region" description="Helical" evidence="1">
    <location>
        <begin position="145"/>
        <end position="166"/>
    </location>
</feature>
<feature type="transmembrane region" description="Helical" evidence="1">
    <location>
        <begin position="33"/>
        <end position="52"/>
    </location>
</feature>
<dbReference type="RefSeq" id="WP_052426078.1">
    <property type="nucleotide sequence ID" value="NZ_AXCY01000024.1"/>
</dbReference>
<reference evidence="3 4" key="2">
    <citation type="journal article" date="2015" name="Stand. Genomic Sci.">
        <title>Draft genome sequence of Cellulomonas carbonis T26(T) and comparative analysis of six Cellulomonas genomes.</title>
        <authorList>
            <person name="Zhuang W."/>
            <person name="Zhang S."/>
            <person name="Xia X."/>
            <person name="Wang G."/>
        </authorList>
    </citation>
    <scope>NUCLEOTIDE SEQUENCE [LARGE SCALE GENOMIC DNA]</scope>
    <source>
        <strain evidence="3 4">T26</strain>
    </source>
</reference>
<feature type="transmembrane region" description="Helical" evidence="1">
    <location>
        <begin position="172"/>
        <end position="193"/>
    </location>
</feature>